<evidence type="ECO:0000313" key="4">
    <source>
        <dbReference type="Proteomes" id="UP000232883"/>
    </source>
</evidence>
<dbReference type="RefSeq" id="WP_100987969.1">
    <property type="nucleotide sequence ID" value="NZ_CP025096.1"/>
</dbReference>
<gene>
    <name evidence="3" type="ORF">CWM47_10690</name>
</gene>
<dbReference type="PANTHER" id="PTHR36565:SF1">
    <property type="entry name" value="UPF0332 PROTEIN TM_1000"/>
    <property type="match status" value="1"/>
</dbReference>
<sequence length="129" mass="14980">MNDEKQALIAYRLECADEMMGDARSLVTEKRWKSAVNRLYYAVFQAVSALMIQESIRIKSHSGAKAMLELHFIKTGRIEKKWGKFYIDLSDNREESDYGAFVSFVEEDVLPLLPQTQEFIDVIKRLINQ</sequence>
<dbReference type="AlphaFoldDB" id="A0A2K8YX93"/>
<organism evidence="3 4">
    <name type="scientific">Spirosoma pollinicola</name>
    <dbReference type="NCBI Taxonomy" id="2057025"/>
    <lineage>
        <taxon>Bacteria</taxon>
        <taxon>Pseudomonadati</taxon>
        <taxon>Bacteroidota</taxon>
        <taxon>Cytophagia</taxon>
        <taxon>Cytophagales</taxon>
        <taxon>Cytophagaceae</taxon>
        <taxon>Spirosoma</taxon>
    </lineage>
</organism>
<dbReference type="Proteomes" id="UP000232883">
    <property type="component" value="Chromosome"/>
</dbReference>
<evidence type="ECO:0000313" key="3">
    <source>
        <dbReference type="EMBL" id="AUD02251.1"/>
    </source>
</evidence>
<dbReference type="Gene3D" id="1.20.120.330">
    <property type="entry name" value="Nucleotidyltransferases domain 2"/>
    <property type="match status" value="1"/>
</dbReference>
<accession>A0A2K8YX93</accession>
<dbReference type="OrthoDB" id="1494057at2"/>
<reference evidence="3 4" key="1">
    <citation type="submission" date="2017-11" db="EMBL/GenBank/DDBJ databases">
        <title>Taxonomic description and genome sequences of Spirosoma HA7 sp. nov., isolated from pollen microhabitat of Corylus avellana.</title>
        <authorList>
            <person name="Ambika Manirajan B."/>
            <person name="Suarez C."/>
            <person name="Ratering S."/>
            <person name="Geissler-Plaum R."/>
            <person name="Cardinale M."/>
            <person name="Sylvia S."/>
        </authorList>
    </citation>
    <scope>NUCLEOTIDE SEQUENCE [LARGE SCALE GENOMIC DNA]</scope>
    <source>
        <strain evidence="3 4">HA7</strain>
    </source>
</reference>
<comment type="similarity">
    <text evidence="1">Belongs to the UPF0332 family.</text>
</comment>
<dbReference type="InterPro" id="IPR052226">
    <property type="entry name" value="UPF0332_toxin"/>
</dbReference>
<feature type="domain" description="HEPN" evidence="2">
    <location>
        <begin position="12"/>
        <end position="125"/>
    </location>
</feature>
<dbReference type="InterPro" id="IPR007842">
    <property type="entry name" value="HEPN_dom"/>
</dbReference>
<keyword evidence="4" id="KW-1185">Reference proteome</keyword>
<evidence type="ECO:0000259" key="2">
    <source>
        <dbReference type="Pfam" id="PF05168"/>
    </source>
</evidence>
<evidence type="ECO:0000256" key="1">
    <source>
        <dbReference type="ARBA" id="ARBA00038248"/>
    </source>
</evidence>
<dbReference type="EMBL" id="CP025096">
    <property type="protein sequence ID" value="AUD02251.1"/>
    <property type="molecule type" value="Genomic_DNA"/>
</dbReference>
<name>A0A2K8YX93_9BACT</name>
<dbReference type="Pfam" id="PF05168">
    <property type="entry name" value="HEPN"/>
    <property type="match status" value="1"/>
</dbReference>
<dbReference type="KEGG" id="spir:CWM47_10690"/>
<proteinExistence type="inferred from homology"/>
<protein>
    <submittedName>
        <fullName evidence="3">HEPN domain-containing protein</fullName>
    </submittedName>
</protein>
<dbReference type="PANTHER" id="PTHR36565">
    <property type="entry name" value="UPF0332 PROTEIN TM_1000"/>
    <property type="match status" value="1"/>
</dbReference>